<keyword evidence="2" id="KW-0813">Transport</keyword>
<organism evidence="12 13">
    <name type="scientific">Babjeviella inositovora NRRL Y-12698</name>
    <dbReference type="NCBI Taxonomy" id="984486"/>
    <lineage>
        <taxon>Eukaryota</taxon>
        <taxon>Fungi</taxon>
        <taxon>Dikarya</taxon>
        <taxon>Ascomycota</taxon>
        <taxon>Saccharomycotina</taxon>
        <taxon>Pichiomycetes</taxon>
        <taxon>Serinales incertae sedis</taxon>
        <taxon>Babjeviella</taxon>
    </lineage>
</organism>
<dbReference type="GO" id="GO:0008289">
    <property type="term" value="F:lipid binding"/>
    <property type="evidence" value="ECO:0007669"/>
    <property type="project" value="UniProtKB-KW"/>
</dbReference>
<keyword evidence="4" id="KW-0256">Endoplasmic reticulum</keyword>
<name>A0A1E3QRP0_9ASCO</name>
<evidence type="ECO:0000313" key="13">
    <source>
        <dbReference type="Proteomes" id="UP000094336"/>
    </source>
</evidence>
<protein>
    <recommendedName>
        <fullName evidence="11">SMP-LTD domain-containing protein</fullName>
    </recommendedName>
</protein>
<evidence type="ECO:0000256" key="7">
    <source>
        <dbReference type="ARBA" id="ARBA00023121"/>
    </source>
</evidence>
<sequence>MSFFLVVFVYVLGGITFLPLVLVGAFFFLRWYLPEYQEDCHQPLLSHAIDESSDEYDLDLKAGEFEESNESGTNAHMSGWITVTTEYFPSVMDVTNPPEEKSAYNTIHKLVKPATVPETARPHQKAANPPPLQKAATSATLTDKKKAKKHTYFAVLRHGNLFLYKDEERKGVQHVIVLAGRVVAIWPRALLDAELFTKRSAICIMKHTEAVGNGVDLALQSTWEALATKDNLNPPPPESHFIYCENNCKKEDWYFALIRATKNARSEAEGTFNSKDREAESITRDPPSTIVKRETDSSSGDASFSSGVSTREGTNIGFGSDGSGSGISRKTSTSTLGTASAISRKVSNGAIGNVPGSGITRKASSNTLGGASAISRKASSGAIGNVPGPGIIRKASSNTLGGVPGIFPGVSPSIYANTLHFKTVHMLSLIQTLHSSEGQLQTKWLNALIGRVFLSLQGTLSFEAAIRARIEKKLLKIKKPDFLSDFEIRKISVGDSAPFFSYPKLTEVLPDGTIAAKVHVTYTGNLSVQIATKATLNLGTRFMAKEVNLVLAVTFRRVEGNLVLKIKPPPSGRVWYGFETMPKLDFLVEPVVSSRQITFQVVTNAISNKFREAIKESMVVPNMDDFCFYNTEEEIYRGGIWDPAVPSDLGHEEVEIIDETSSVDLETDDVESRYSVADSVISTETAESQERKPRFAQFADSSKKLAKRFRGSPKRSVAEDLQPPRATEERVPLSPLKKLGMWYGAEKKLEAIPVAAPEMISSRRAPRGSFTEITMGAPEVLGELTQPASPAAQFLRPRSREGSFTLERPAMEDPPVLLMAVPRPGFQKSSRSASPLRKELSLLPPLPPRAATDPTLTPPQRMTSRRKPPPSPLLAAMYDPDTIPSPNVDAEPITPVINARFPRE</sequence>
<keyword evidence="7" id="KW-0446">Lipid-binding</keyword>
<feature type="region of interest" description="Disordered" evidence="9">
    <location>
        <begin position="116"/>
        <end position="141"/>
    </location>
</feature>
<evidence type="ECO:0000256" key="4">
    <source>
        <dbReference type="ARBA" id="ARBA00022824"/>
    </source>
</evidence>
<keyword evidence="6" id="KW-0445">Lipid transport</keyword>
<gene>
    <name evidence="12" type="ORF">BABINDRAFT_161316</name>
</gene>
<dbReference type="GO" id="GO:1990456">
    <property type="term" value="P:mitochondrion-endoplasmic reticulum membrane tethering"/>
    <property type="evidence" value="ECO:0007669"/>
    <property type="project" value="TreeGrafter"/>
</dbReference>
<evidence type="ECO:0000256" key="8">
    <source>
        <dbReference type="ARBA" id="ARBA00023136"/>
    </source>
</evidence>
<dbReference type="Proteomes" id="UP000094336">
    <property type="component" value="Unassembled WGS sequence"/>
</dbReference>
<reference evidence="13" key="1">
    <citation type="submission" date="2016-05" db="EMBL/GenBank/DDBJ databases">
        <title>Comparative genomics of biotechnologically important yeasts.</title>
        <authorList>
            <consortium name="DOE Joint Genome Institute"/>
            <person name="Riley R."/>
            <person name="Haridas S."/>
            <person name="Wolfe K.H."/>
            <person name="Lopes M.R."/>
            <person name="Hittinger C.T."/>
            <person name="Goker M."/>
            <person name="Salamov A."/>
            <person name="Wisecaver J."/>
            <person name="Long T.M."/>
            <person name="Aerts A.L."/>
            <person name="Barry K."/>
            <person name="Choi C."/>
            <person name="Clum A."/>
            <person name="Coughlan A.Y."/>
            <person name="Deshpande S."/>
            <person name="Douglass A.P."/>
            <person name="Hanson S.J."/>
            <person name="Klenk H.-P."/>
            <person name="Labutti K."/>
            <person name="Lapidus A."/>
            <person name="Lindquist E."/>
            <person name="Lipzen A."/>
            <person name="Meier-Kolthoff J.P."/>
            <person name="Ohm R.A."/>
            <person name="Otillar R.P."/>
            <person name="Pangilinan J."/>
            <person name="Peng Y."/>
            <person name="Rokas A."/>
            <person name="Rosa C.A."/>
            <person name="Scheuner C."/>
            <person name="Sibirny A.A."/>
            <person name="Slot J.C."/>
            <person name="Stielow J.B."/>
            <person name="Sun H."/>
            <person name="Kurtzman C.P."/>
            <person name="Blackwell M."/>
            <person name="Grigoriev I.V."/>
            <person name="Jeffries T.W."/>
        </authorList>
    </citation>
    <scope>NUCLEOTIDE SEQUENCE [LARGE SCALE GENOMIC DNA]</scope>
    <source>
        <strain evidence="13">NRRL Y-12698</strain>
    </source>
</reference>
<dbReference type="InterPro" id="IPR031468">
    <property type="entry name" value="SMP_LBD"/>
</dbReference>
<feature type="compositionally biased region" description="Low complexity" evidence="9">
    <location>
        <begin position="849"/>
        <end position="859"/>
    </location>
</feature>
<dbReference type="PANTHER" id="PTHR13466:SF19">
    <property type="entry name" value="NUCLEUS-VACUOLE JUNCTION PROTEIN 2"/>
    <property type="match status" value="1"/>
</dbReference>
<feature type="compositionally biased region" description="Basic and acidic residues" evidence="9">
    <location>
        <begin position="266"/>
        <end position="283"/>
    </location>
</feature>
<comment type="subcellular location">
    <subcellularLocation>
        <location evidence="1">Endoplasmic reticulum membrane</location>
    </subcellularLocation>
</comment>
<keyword evidence="13" id="KW-1185">Reference proteome</keyword>
<feature type="compositionally biased region" description="Basic residues" evidence="9">
    <location>
        <begin position="704"/>
        <end position="713"/>
    </location>
</feature>
<dbReference type="GeneID" id="30146595"/>
<dbReference type="InterPro" id="IPR019411">
    <property type="entry name" value="MMM1_dom"/>
</dbReference>
<evidence type="ECO:0000313" key="12">
    <source>
        <dbReference type="EMBL" id="ODQ80363.1"/>
    </source>
</evidence>
<keyword evidence="8 10" id="KW-0472">Membrane</keyword>
<feature type="transmembrane region" description="Helical" evidence="10">
    <location>
        <begin position="7"/>
        <end position="33"/>
    </location>
</feature>
<keyword evidence="5 10" id="KW-1133">Transmembrane helix</keyword>
<dbReference type="PANTHER" id="PTHR13466">
    <property type="entry name" value="TEX2 PROTEIN-RELATED"/>
    <property type="match status" value="1"/>
</dbReference>
<dbReference type="RefSeq" id="XP_018985691.1">
    <property type="nucleotide sequence ID" value="XM_019128742.1"/>
</dbReference>
<feature type="region of interest" description="Disordered" evidence="9">
    <location>
        <begin position="266"/>
        <end position="332"/>
    </location>
</feature>
<dbReference type="CDD" id="cd21675">
    <property type="entry name" value="SMP_TEX2"/>
    <property type="match status" value="1"/>
</dbReference>
<feature type="domain" description="SMP-LTD" evidence="11">
    <location>
        <begin position="438"/>
        <end position="629"/>
    </location>
</feature>
<dbReference type="AlphaFoldDB" id="A0A1E3QRP0"/>
<dbReference type="STRING" id="984486.A0A1E3QRP0"/>
<dbReference type="GO" id="GO:0005789">
    <property type="term" value="C:endoplasmic reticulum membrane"/>
    <property type="evidence" value="ECO:0007669"/>
    <property type="project" value="UniProtKB-SubCell"/>
</dbReference>
<feature type="compositionally biased region" description="Low complexity" evidence="9">
    <location>
        <begin position="297"/>
        <end position="309"/>
    </location>
</feature>
<evidence type="ECO:0000256" key="5">
    <source>
        <dbReference type="ARBA" id="ARBA00022989"/>
    </source>
</evidence>
<evidence type="ECO:0000256" key="9">
    <source>
        <dbReference type="SAM" id="MobiDB-lite"/>
    </source>
</evidence>
<evidence type="ECO:0000259" key="11">
    <source>
        <dbReference type="PROSITE" id="PS51847"/>
    </source>
</evidence>
<evidence type="ECO:0000256" key="3">
    <source>
        <dbReference type="ARBA" id="ARBA00022692"/>
    </source>
</evidence>
<evidence type="ECO:0000256" key="6">
    <source>
        <dbReference type="ARBA" id="ARBA00023055"/>
    </source>
</evidence>
<feature type="region of interest" description="Disordered" evidence="9">
    <location>
        <begin position="825"/>
        <end position="904"/>
    </location>
</feature>
<dbReference type="OrthoDB" id="26740at2759"/>
<dbReference type="PROSITE" id="PS51847">
    <property type="entry name" value="SMP"/>
    <property type="match status" value="1"/>
</dbReference>
<keyword evidence="3 10" id="KW-0812">Transmembrane</keyword>
<dbReference type="Pfam" id="PF10296">
    <property type="entry name" value="MMM1"/>
    <property type="match status" value="1"/>
</dbReference>
<dbReference type="GO" id="GO:0032865">
    <property type="term" value="C:ERMES complex"/>
    <property type="evidence" value="ECO:0007669"/>
    <property type="project" value="TreeGrafter"/>
</dbReference>
<feature type="region of interest" description="Disordered" evidence="9">
    <location>
        <begin position="703"/>
        <end position="730"/>
    </location>
</feature>
<dbReference type="EMBL" id="KV454430">
    <property type="protein sequence ID" value="ODQ80363.1"/>
    <property type="molecule type" value="Genomic_DNA"/>
</dbReference>
<accession>A0A1E3QRP0</accession>
<evidence type="ECO:0000256" key="10">
    <source>
        <dbReference type="SAM" id="Phobius"/>
    </source>
</evidence>
<dbReference type="GO" id="GO:0015914">
    <property type="term" value="P:phospholipid transport"/>
    <property type="evidence" value="ECO:0007669"/>
    <property type="project" value="TreeGrafter"/>
</dbReference>
<dbReference type="SUPFAM" id="SSF50729">
    <property type="entry name" value="PH domain-like"/>
    <property type="match status" value="1"/>
</dbReference>
<evidence type="ECO:0000256" key="1">
    <source>
        <dbReference type="ARBA" id="ARBA00004586"/>
    </source>
</evidence>
<evidence type="ECO:0000256" key="2">
    <source>
        <dbReference type="ARBA" id="ARBA00022448"/>
    </source>
</evidence>
<proteinExistence type="predicted"/>